<dbReference type="SUPFAM" id="SSF50630">
    <property type="entry name" value="Acid proteases"/>
    <property type="match status" value="1"/>
</dbReference>
<proteinExistence type="predicted"/>
<feature type="region of interest" description="Disordered" evidence="10">
    <location>
        <begin position="90"/>
        <end position="130"/>
    </location>
</feature>
<accession>Q7XVW4</accession>
<reference evidence="15" key="2">
    <citation type="journal article" date="2008" name="Nucleic Acids Res.">
        <title>The rice annotation project database (RAP-DB): 2008 update.</title>
        <authorList>
            <consortium name="The rice annotation project (RAP)"/>
        </authorList>
    </citation>
    <scope>GENOME REANNOTATION</scope>
    <source>
        <strain evidence="15">cv. Nipponbare</strain>
    </source>
</reference>
<dbReference type="GO" id="GO:0004190">
    <property type="term" value="F:aspartic-type endopeptidase activity"/>
    <property type="evidence" value="ECO:0007669"/>
    <property type="project" value="InterPro"/>
</dbReference>
<evidence type="ECO:0000259" key="11">
    <source>
        <dbReference type="Pfam" id="PF00078"/>
    </source>
</evidence>
<feature type="domain" description="Reverse transcriptase" evidence="11">
    <location>
        <begin position="576"/>
        <end position="736"/>
    </location>
</feature>
<dbReference type="FunFam" id="3.30.70.270:FF:000020">
    <property type="entry name" value="Transposon Tf2-6 polyprotein-like Protein"/>
    <property type="match status" value="1"/>
</dbReference>
<dbReference type="CDD" id="cd09274">
    <property type="entry name" value="RNase_HI_RT_Ty3"/>
    <property type="match status" value="1"/>
</dbReference>
<evidence type="ECO:0000256" key="7">
    <source>
        <dbReference type="ARBA" id="ARBA00022908"/>
    </source>
</evidence>
<sequence>MAQDGKLDLLLKMMEEAEKEREEMDRKREESEALNLVELQLLKLAMESRIPLVEKQVSELGGSANDLAKRVNSLQASVEKCQREVQQNALYKGESSQGPTQFPNDDDLNGNSPNPFLFTPQQGWRNPPQFNSVSPFTPENSGCPIFDSGMASIGGNVPSMSCPQFDGENPQMWRDNCEIYFEVYGVHPANWVKVALLNFTGSASFWLQSVRNELVGISWLELCDRVCPQTGSVTEYVERFDSLMHQLLAYDNALTPRYFLTKFVDGLKDDIRGAVMLQRPEEILEGSRKPSYRKSDGTNFNKVFSRPTQPTVWPKSPAQTTGDDRKLIESGKIRVKGLIQGTKLLMLIDSGSSHSFLDENIVQTMQGVTSLPQPVKVKVASGEVLICDKQLPDYAWWLQGRCYRTNFKLLSLPGYDAILGIDWLQGLGVMRIIWVQKWLEYEINGSPVRIQGVMPKVDACPLISGDKLMGLCKMGALMHLFQITSETDIHKPEIPIMIQEVMNEFNSVFEEPQGLPPRRRCDHSIPLIPGSKPVNLRPYGYNPAQKDEIEQQVRDMLKSGVIHPSVSPYSSLALLVNKKDGTWRLCVDHRLLNAITIKSKYPLPVIDELLDELAGTGWFSKLDLRAGYHQIRLVAGEEPKTAFQTHFGHFEYRVMSFGLTGALATFQGAMNETLASVLRKCALVFFDDILIYSPTLEAHAQDLRTVLQLLQDHQWKVKLSKCSFALKELNYLGHTIGVAGVSTDPSKVQDIVNWAIPTTLKKLRGFLGIAGYYHKFVKNFGVISKPLTNLLRKGVEFVWTPEVHESFEQFKKALASAPVLALPDFTKPSVIETDASEIGIGAVLSQDKHPIAYMSKALGPRTRGLSTYEKECLAILLAIEHWRSYLQYAEFTILTDHKSLMNLTDQRLHTPWQQKAYTKLLGLQFKICYKKGIHNEAADARSRCDHNSSLEVVAISQHLNRAQQFMKSQADKKRSFRAFAVGDWVYLKLQPYVQTSVAARANHKLSFKFFGPYEIQEKIGVVAYRLVLPASSSIHPVFHVSQLKAAQGFKGDASVHLPVQSSTKQVPVAILDTRVRKSGMSVIPQVLIHWSDDVIANATWEDLEDLRTRFPRALAWGQSSFQGGNIVKAALGADADIAKEEKIEGRGRKNVKAAQVLTTIERWQQCRVVDNKLMAMVDGLMEDGAGSGEDDRGGWHNSAAPFAENSRERESEDSQSWALLSFGIRAMSAPASGSSRTHRRTGRRLSPSPPRVSGRQLVVQRIVKEDGSVYYPILRRSNYSDWAVLMRVNLQAQGLWDAVDTGDVPYQEDCQALSAILRAVPAEMVRPLAEKDSAKDAWDALKSMRVGADRVKESRAQKLRQTFESMRFKNGEHLEDFSLRLQSLEMICLKRRLFENCFASFPGGIAKWLYRLKP</sequence>
<keyword evidence="4" id="KW-0255">Endonuclease</keyword>
<dbReference type="CDD" id="cd01647">
    <property type="entry name" value="RT_LTR"/>
    <property type="match status" value="1"/>
</dbReference>
<evidence type="ECO:0000313" key="15">
    <source>
        <dbReference type="Proteomes" id="UP000000763"/>
    </source>
</evidence>
<dbReference type="GO" id="GO:0003723">
    <property type="term" value="F:RNA binding"/>
    <property type="evidence" value="ECO:0007669"/>
    <property type="project" value="UniProtKB-KW"/>
</dbReference>
<evidence type="ECO:0000256" key="6">
    <source>
        <dbReference type="ARBA" id="ARBA00022884"/>
    </source>
</evidence>
<dbReference type="EMBL" id="AL731615">
    <property type="protein sequence ID" value="CAD40411.3"/>
    <property type="molecule type" value="Genomic_DNA"/>
</dbReference>
<protein>
    <submittedName>
        <fullName evidence="14">OSJNBa0065J03.7 protein</fullName>
    </submittedName>
</protein>
<gene>
    <name evidence="14" type="primary">OSJNBa0065J03.7</name>
</gene>
<feature type="region of interest" description="Disordered" evidence="10">
    <location>
        <begin position="1229"/>
        <end position="1253"/>
    </location>
</feature>
<feature type="domain" description="Reverse transcriptase/retrotransposon-derived protein RNase H-like" evidence="12">
    <location>
        <begin position="799"/>
        <end position="893"/>
    </location>
</feature>
<dbReference type="InterPro" id="IPR043502">
    <property type="entry name" value="DNA/RNA_pol_sf"/>
</dbReference>
<dbReference type="InterPro" id="IPR041577">
    <property type="entry name" value="RT_RNaseH_2"/>
</dbReference>
<feature type="region of interest" description="Disordered" evidence="10">
    <location>
        <begin position="1184"/>
        <end position="1211"/>
    </location>
</feature>
<evidence type="ECO:0000256" key="1">
    <source>
        <dbReference type="ARBA" id="ARBA00022679"/>
    </source>
</evidence>
<dbReference type="InterPro" id="IPR043128">
    <property type="entry name" value="Rev_trsase/Diguanyl_cyclase"/>
</dbReference>
<dbReference type="Proteomes" id="UP000000763">
    <property type="component" value="Chromosome 4"/>
</dbReference>
<dbReference type="InterPro" id="IPR056924">
    <property type="entry name" value="SH3_Tf2-1"/>
</dbReference>
<feature type="coiled-coil region" evidence="9">
    <location>
        <begin position="7"/>
        <end position="37"/>
    </location>
</feature>
<keyword evidence="9" id="KW-0175">Coiled coil</keyword>
<dbReference type="PANTHER" id="PTHR37984">
    <property type="entry name" value="PROTEIN CBG26694"/>
    <property type="match status" value="1"/>
</dbReference>
<dbReference type="Pfam" id="PF24626">
    <property type="entry name" value="SH3_Tf2-1"/>
    <property type="match status" value="1"/>
</dbReference>
<dbReference type="SUPFAM" id="SSF54160">
    <property type="entry name" value="Chromo domain-like"/>
    <property type="match status" value="1"/>
</dbReference>
<evidence type="ECO:0000256" key="5">
    <source>
        <dbReference type="ARBA" id="ARBA00022842"/>
    </source>
</evidence>
<dbReference type="InterPro" id="IPR021109">
    <property type="entry name" value="Peptidase_aspartic_dom_sf"/>
</dbReference>
<dbReference type="Pfam" id="PF00078">
    <property type="entry name" value="RVT_1"/>
    <property type="match status" value="1"/>
</dbReference>
<dbReference type="PANTHER" id="PTHR37984:SF5">
    <property type="entry name" value="PROTEIN NYNRIN-LIKE"/>
    <property type="match status" value="1"/>
</dbReference>
<evidence type="ECO:0000259" key="12">
    <source>
        <dbReference type="Pfam" id="PF17919"/>
    </source>
</evidence>
<keyword evidence="4" id="KW-0378">Hydrolase</keyword>
<dbReference type="GO" id="GO:0004519">
    <property type="term" value="F:endonuclease activity"/>
    <property type="evidence" value="ECO:0007669"/>
    <property type="project" value="UniProtKB-KW"/>
</dbReference>
<evidence type="ECO:0000256" key="4">
    <source>
        <dbReference type="ARBA" id="ARBA00022759"/>
    </source>
</evidence>
<keyword evidence="2" id="KW-0548">Nucleotidyltransferase</keyword>
<evidence type="ECO:0000313" key="14">
    <source>
        <dbReference type="EMBL" id="CAD40411.3"/>
    </source>
</evidence>
<dbReference type="GO" id="GO:0015074">
    <property type="term" value="P:DNA integration"/>
    <property type="evidence" value="ECO:0007669"/>
    <property type="project" value="UniProtKB-KW"/>
</dbReference>
<dbReference type="InterPro" id="IPR050951">
    <property type="entry name" value="Retrovirus_Pol_polyprotein"/>
</dbReference>
<keyword evidence="7" id="KW-0229">DNA integration</keyword>
<evidence type="ECO:0000256" key="3">
    <source>
        <dbReference type="ARBA" id="ARBA00022722"/>
    </source>
</evidence>
<feature type="domain" description="Tf2-1-like SH3-like" evidence="13">
    <location>
        <begin position="982"/>
        <end position="1045"/>
    </location>
</feature>
<evidence type="ECO:0000256" key="10">
    <source>
        <dbReference type="SAM" id="MobiDB-lite"/>
    </source>
</evidence>
<keyword evidence="6" id="KW-0694">RNA-binding</keyword>
<name>Q7XVW4_ORYSJ</name>
<organism evidence="14 15">
    <name type="scientific">Oryza sativa subsp. japonica</name>
    <name type="common">Rice</name>
    <dbReference type="NCBI Taxonomy" id="39947"/>
    <lineage>
        <taxon>Eukaryota</taxon>
        <taxon>Viridiplantae</taxon>
        <taxon>Streptophyta</taxon>
        <taxon>Embryophyta</taxon>
        <taxon>Tracheophyta</taxon>
        <taxon>Spermatophyta</taxon>
        <taxon>Magnoliopsida</taxon>
        <taxon>Liliopsida</taxon>
        <taxon>Poales</taxon>
        <taxon>Poaceae</taxon>
        <taxon>BOP clade</taxon>
        <taxon>Oryzoideae</taxon>
        <taxon>Oryzeae</taxon>
        <taxon>Oryzinae</taxon>
        <taxon>Oryza</taxon>
        <taxon>Oryza sativa</taxon>
    </lineage>
</organism>
<dbReference type="GO" id="GO:0006508">
    <property type="term" value="P:proteolysis"/>
    <property type="evidence" value="ECO:0007669"/>
    <property type="project" value="InterPro"/>
</dbReference>
<keyword evidence="3" id="KW-0540">Nuclease</keyword>
<dbReference type="GO" id="GO:0016779">
    <property type="term" value="F:nucleotidyltransferase activity"/>
    <property type="evidence" value="ECO:0007669"/>
    <property type="project" value="UniProtKB-KW"/>
</dbReference>
<dbReference type="Gene3D" id="3.10.20.370">
    <property type="match status" value="1"/>
</dbReference>
<dbReference type="iPTMnet" id="Q7XVW4"/>
<dbReference type="PROSITE" id="PS00141">
    <property type="entry name" value="ASP_PROTEASE"/>
    <property type="match status" value="1"/>
</dbReference>
<dbReference type="InterPro" id="IPR016197">
    <property type="entry name" value="Chromo-like_dom_sf"/>
</dbReference>
<evidence type="ECO:0000256" key="9">
    <source>
        <dbReference type="SAM" id="Coils"/>
    </source>
</evidence>
<keyword evidence="8" id="KW-0511">Multifunctional enzyme</keyword>
<evidence type="ECO:0000259" key="13">
    <source>
        <dbReference type="Pfam" id="PF24626"/>
    </source>
</evidence>
<keyword evidence="5" id="KW-0460">Magnesium</keyword>
<keyword evidence="1" id="KW-0808">Transferase</keyword>
<dbReference type="Gene3D" id="3.10.10.10">
    <property type="entry name" value="HIV Type 1 Reverse Transcriptase, subunit A, domain 1"/>
    <property type="match status" value="1"/>
</dbReference>
<evidence type="ECO:0000256" key="8">
    <source>
        <dbReference type="ARBA" id="ARBA00023268"/>
    </source>
</evidence>
<dbReference type="Pfam" id="PF08284">
    <property type="entry name" value="RVP_2"/>
    <property type="match status" value="1"/>
</dbReference>
<dbReference type="Pfam" id="PF17919">
    <property type="entry name" value="RT_RNaseH_2"/>
    <property type="match status" value="1"/>
</dbReference>
<dbReference type="Gene3D" id="3.30.70.270">
    <property type="match status" value="2"/>
</dbReference>
<dbReference type="CDD" id="cd00303">
    <property type="entry name" value="retropepsin_like"/>
    <property type="match status" value="1"/>
</dbReference>
<dbReference type="Gene3D" id="2.40.70.10">
    <property type="entry name" value="Acid Proteases"/>
    <property type="match status" value="1"/>
</dbReference>
<dbReference type="SUPFAM" id="SSF56672">
    <property type="entry name" value="DNA/RNA polymerases"/>
    <property type="match status" value="1"/>
</dbReference>
<reference evidence="15" key="1">
    <citation type="journal article" date="2005" name="Nature">
        <title>The map-based sequence of the rice genome.</title>
        <authorList>
            <consortium name="International rice genome sequencing project (IRGSP)"/>
            <person name="Matsumoto T."/>
            <person name="Wu J."/>
            <person name="Kanamori H."/>
            <person name="Katayose Y."/>
            <person name="Fujisawa M."/>
            <person name="Namiki N."/>
            <person name="Mizuno H."/>
            <person name="Yamamoto K."/>
            <person name="Antonio B.A."/>
            <person name="Baba T."/>
            <person name="Sakata K."/>
            <person name="Nagamura Y."/>
            <person name="Aoki H."/>
            <person name="Arikawa K."/>
            <person name="Arita K."/>
            <person name="Bito T."/>
            <person name="Chiden Y."/>
            <person name="Fujitsuka N."/>
            <person name="Fukunaka R."/>
            <person name="Hamada M."/>
            <person name="Harada C."/>
            <person name="Hayashi A."/>
            <person name="Hijishita S."/>
            <person name="Honda M."/>
            <person name="Hosokawa S."/>
            <person name="Ichikawa Y."/>
            <person name="Idonuma A."/>
            <person name="Iijima M."/>
            <person name="Ikeda M."/>
            <person name="Ikeno M."/>
            <person name="Ito K."/>
            <person name="Ito S."/>
            <person name="Ito T."/>
            <person name="Ito Y."/>
            <person name="Ito Y."/>
            <person name="Iwabuchi A."/>
            <person name="Kamiya K."/>
            <person name="Karasawa W."/>
            <person name="Kurita K."/>
            <person name="Katagiri S."/>
            <person name="Kikuta A."/>
            <person name="Kobayashi H."/>
            <person name="Kobayashi N."/>
            <person name="Machita K."/>
            <person name="Maehara T."/>
            <person name="Masukawa M."/>
            <person name="Mizubayashi T."/>
            <person name="Mukai Y."/>
            <person name="Nagasaki H."/>
            <person name="Nagata Y."/>
            <person name="Naito S."/>
            <person name="Nakashima M."/>
            <person name="Nakama Y."/>
            <person name="Nakamichi Y."/>
            <person name="Nakamura M."/>
            <person name="Meguro A."/>
            <person name="Negishi M."/>
            <person name="Ohta I."/>
            <person name="Ohta T."/>
            <person name="Okamoto M."/>
            <person name="Ono N."/>
            <person name="Saji S."/>
            <person name="Sakaguchi M."/>
            <person name="Sakai K."/>
            <person name="Shibata M."/>
            <person name="Shimokawa T."/>
            <person name="Song J."/>
            <person name="Takazaki Y."/>
            <person name="Terasawa K."/>
            <person name="Tsugane M."/>
            <person name="Tsuji K."/>
            <person name="Ueda S."/>
            <person name="Waki K."/>
            <person name="Yamagata H."/>
            <person name="Yamamoto M."/>
            <person name="Yamamoto S."/>
            <person name="Yamane H."/>
            <person name="Yoshiki S."/>
            <person name="Yoshihara R."/>
            <person name="Yukawa K."/>
            <person name="Zhong H."/>
            <person name="Yano M."/>
            <person name="Yuan Q."/>
            <person name="Ouyang S."/>
            <person name="Liu J."/>
            <person name="Jones K.M."/>
            <person name="Gansberger K."/>
            <person name="Moffat K."/>
            <person name="Hill J."/>
            <person name="Bera J."/>
            <person name="Fadrosh D."/>
            <person name="Jin S."/>
            <person name="Johri S."/>
            <person name="Kim M."/>
            <person name="Overton L."/>
            <person name="Reardon M."/>
            <person name="Tsitrin T."/>
            <person name="Vuong H."/>
            <person name="Weaver B."/>
            <person name="Ciecko A."/>
            <person name="Tallon L."/>
            <person name="Jackson J."/>
            <person name="Pai G."/>
            <person name="Aken S.V."/>
            <person name="Utterback T."/>
            <person name="Reidmuller S."/>
            <person name="Feldblyum T."/>
            <person name="Hsiao J."/>
            <person name="Zismann V."/>
            <person name="Iobst S."/>
            <person name="de Vazeille A.R."/>
            <person name="Buell C.R."/>
            <person name="Ying K."/>
            <person name="Li Y."/>
            <person name="Lu T."/>
            <person name="Huang Y."/>
            <person name="Zhao Q."/>
            <person name="Feng Q."/>
            <person name="Zhang L."/>
            <person name="Zhu J."/>
            <person name="Weng Q."/>
            <person name="Mu J."/>
            <person name="Lu Y."/>
            <person name="Fan D."/>
            <person name="Liu Y."/>
            <person name="Guan J."/>
            <person name="Zhang Y."/>
            <person name="Yu S."/>
            <person name="Liu X."/>
            <person name="Zhang Y."/>
            <person name="Hong G."/>
            <person name="Han B."/>
            <person name="Choisne N."/>
            <person name="Demange N."/>
            <person name="Orjeda G."/>
            <person name="Samain S."/>
            <person name="Cattolico L."/>
            <person name="Pelletier E."/>
            <person name="Couloux A."/>
            <person name="Segurens B."/>
            <person name="Wincker P."/>
            <person name="D'Hont A."/>
            <person name="Scarpelli C."/>
            <person name="Weissenbach J."/>
            <person name="Salanoubat M."/>
            <person name="Quetier F."/>
            <person name="Yu Y."/>
            <person name="Kim H.R."/>
            <person name="Rambo T."/>
            <person name="Currie J."/>
            <person name="Collura K."/>
            <person name="Luo M."/>
            <person name="Yang T."/>
            <person name="Ammiraju J.S.S."/>
            <person name="Engler F."/>
            <person name="Soderlund C."/>
            <person name="Wing R.A."/>
            <person name="Palmer L.E."/>
            <person name="de la Bastide M."/>
            <person name="Spiegel L."/>
            <person name="Nascimento L."/>
            <person name="Zutavern T."/>
            <person name="O'Shaughnessy A."/>
            <person name="Dike S."/>
            <person name="Dedhia N."/>
            <person name="Preston R."/>
            <person name="Balija V."/>
            <person name="McCombie W.R."/>
            <person name="Chow T."/>
            <person name="Chen H."/>
            <person name="Chung M."/>
            <person name="Chen C."/>
            <person name="Shaw J."/>
            <person name="Wu H."/>
            <person name="Hsiao K."/>
            <person name="Chao Y."/>
            <person name="Chu M."/>
            <person name="Cheng C."/>
            <person name="Hour A."/>
            <person name="Lee P."/>
            <person name="Lin S."/>
            <person name="Lin Y."/>
            <person name="Liou J."/>
            <person name="Liu S."/>
            <person name="Hsing Y."/>
            <person name="Raghuvanshi S."/>
            <person name="Mohanty A."/>
            <person name="Bharti A.K."/>
            <person name="Gaur A."/>
            <person name="Gupta V."/>
            <person name="Kumar D."/>
            <person name="Ravi V."/>
            <person name="Vij S."/>
            <person name="Kapur A."/>
            <person name="Khurana P."/>
            <person name="Khurana P."/>
            <person name="Khurana J.P."/>
            <person name="Tyagi A.K."/>
            <person name="Gaikwad K."/>
            <person name="Singh A."/>
            <person name="Dalal V."/>
            <person name="Srivastava S."/>
            <person name="Dixit A."/>
            <person name="Pal A.K."/>
            <person name="Ghazi I.A."/>
            <person name="Yadav M."/>
            <person name="Pandit A."/>
            <person name="Bhargava A."/>
            <person name="Sureshbabu K."/>
            <person name="Batra K."/>
            <person name="Sharma T.R."/>
            <person name="Mohapatra T."/>
            <person name="Singh N.K."/>
            <person name="Messing J."/>
            <person name="Nelson A.B."/>
            <person name="Fuks G."/>
            <person name="Kavchok S."/>
            <person name="Keizer G."/>
            <person name="Linton E."/>
            <person name="Llaca V."/>
            <person name="Song R."/>
            <person name="Tanyolac B."/>
            <person name="Young S."/>
            <person name="Ho-Il K."/>
            <person name="Hahn J.H."/>
            <person name="Sangsakoo G."/>
            <person name="Vanavichit A."/>
            <person name="de Mattos Luiz.A.T."/>
            <person name="Zimmer P.D."/>
            <person name="Malone G."/>
            <person name="Dellagostin O."/>
            <person name="de Oliveira A.C."/>
            <person name="Bevan M."/>
            <person name="Bancroft I."/>
            <person name="Minx P."/>
            <person name="Cordum H."/>
            <person name="Wilson R."/>
            <person name="Cheng Z."/>
            <person name="Jin W."/>
            <person name="Jiang J."/>
            <person name="Leong S.A."/>
            <person name="Iwama H."/>
            <person name="Gojobori T."/>
            <person name="Itoh T."/>
            <person name="Niimura Y."/>
            <person name="Fujii Y."/>
            <person name="Habara T."/>
            <person name="Sakai H."/>
            <person name="Sato Y."/>
            <person name="Wilson G."/>
            <person name="Kumar K."/>
            <person name="McCouch S."/>
            <person name="Juretic N."/>
            <person name="Hoen D."/>
            <person name="Wright S."/>
            <person name="Bruskiewich R."/>
            <person name="Bureau T."/>
            <person name="Miyao A."/>
            <person name="Hirochika H."/>
            <person name="Nishikawa T."/>
            <person name="Kadowaki K."/>
            <person name="Sugiura M."/>
            <person name="Burr B."/>
            <person name="Sasaki T."/>
        </authorList>
    </citation>
    <scope>NUCLEOTIDE SEQUENCE [LARGE SCALE GENOMIC DNA]</scope>
    <source>
        <strain evidence="15">cv. Nipponbare</strain>
    </source>
</reference>
<dbReference type="InterPro" id="IPR001969">
    <property type="entry name" value="Aspartic_peptidase_AS"/>
</dbReference>
<evidence type="ECO:0000256" key="2">
    <source>
        <dbReference type="ARBA" id="ARBA00022695"/>
    </source>
</evidence>
<dbReference type="InterPro" id="IPR000477">
    <property type="entry name" value="RT_dom"/>
</dbReference>